<dbReference type="PANTHER" id="PTHR30075:SF2">
    <property type="entry name" value="GLYCINE--TRNA LIGASE, CHLOROPLASTIC_MITOCHONDRIAL 2"/>
    <property type="match status" value="1"/>
</dbReference>
<evidence type="ECO:0000256" key="8">
    <source>
        <dbReference type="ARBA" id="ARBA00023146"/>
    </source>
</evidence>
<dbReference type="SUPFAM" id="SSF109604">
    <property type="entry name" value="HD-domain/PDEase-like"/>
    <property type="match status" value="1"/>
</dbReference>
<comment type="caution">
    <text evidence="12">The sequence shown here is derived from an EMBL/GenBank/DDBJ whole genome shotgun (WGS) entry which is preliminary data.</text>
</comment>
<dbReference type="InterPro" id="IPR008909">
    <property type="entry name" value="DALR_anticod-bd"/>
</dbReference>
<evidence type="ECO:0000256" key="3">
    <source>
        <dbReference type="ARBA" id="ARBA00022490"/>
    </source>
</evidence>
<evidence type="ECO:0000256" key="1">
    <source>
        <dbReference type="ARBA" id="ARBA00004496"/>
    </source>
</evidence>
<evidence type="ECO:0000256" key="4">
    <source>
        <dbReference type="ARBA" id="ARBA00022598"/>
    </source>
</evidence>
<proteinExistence type="inferred from homology"/>
<evidence type="ECO:0000313" key="12">
    <source>
        <dbReference type="EMBL" id="MBM6912435.1"/>
    </source>
</evidence>
<protein>
    <recommendedName>
        <fullName evidence="10">Glycine--tRNA ligase beta subunit</fullName>
        <ecNumber evidence="10">6.1.1.14</ecNumber>
    </recommendedName>
    <alternativeName>
        <fullName evidence="10">Glycyl-tRNA synthetase beta subunit</fullName>
        <shortName evidence="10">GlyRS</shortName>
    </alternativeName>
</protein>
<comment type="subcellular location">
    <subcellularLocation>
        <location evidence="1 10">Cytoplasm</location>
    </subcellularLocation>
</comment>
<sequence length="683" mass="76039">MAKDVLFEIGAEEIPAHYMPGILAQLKTLAETKLDEHHLGYGSLRTLGTPRRIALLINDVEDSSADIHERHKGPSVKIAYNENGEPTKAAMGFARGKGIDVNDLVVEDGYIYAETTTAGVAARDILTEILPQLITGLSFPKSMHWGNLDEKFVRPLRWLVALYDTDVLPITFAGVRASNSSRGHRFLGKKEILIQHPADYVKNLEDNFVIVDQDKRRAMIEEQLHAIADEKKATIVWDEDLLDEILYLVEYPTALCGTFDESYLTLPSAAVITPMKDHQRYFPLVDAEGKLLPMFLTVRNGDAHSLNVVQAGNERVLRARLDDAKFFFNEDRKKALADRSEGLTRIVFQEGLGNLADKTERLLALGELFGEACGLGEDDMVALERATVLAKTDLTTGMVTEFTELQGVIGKEYALLDGESPEVAEAIFEQYLPRFAGDVLPKTAAGRVLSVIDKVDNIVATFSRGLIPTGSQDPYALRRQTIGILNILIDSKWNVSLRPLLREAMALLNVPAEKSDELLGQLEQFITLRLKNIYLDRALPHTVIDLLLSNPLTTVAMAEGMAAAIMKDRIDQNTELVQAFTRIYNLVKDMEFVAVNEELLKETAEKELFEQASAAYEASRTALEEEDYVKLVGTPDSLVPAINQFFDAVMVMDKDEAIKQNRLQLLRLTYETMAVIGDVSTLK</sequence>
<dbReference type="EC" id="6.1.1.14" evidence="10"/>
<keyword evidence="5 10" id="KW-0547">Nucleotide-binding</keyword>
<reference evidence="12 13" key="1">
    <citation type="journal article" date="2021" name="Sci. Rep.">
        <title>The distribution of antibiotic resistance genes in chicken gut microbiota commensals.</title>
        <authorList>
            <person name="Juricova H."/>
            <person name="Matiasovicova J."/>
            <person name="Kubasova T."/>
            <person name="Cejkova D."/>
            <person name="Rychlik I."/>
        </authorList>
    </citation>
    <scope>NUCLEOTIDE SEQUENCE [LARGE SCALE GENOMIC DNA]</scope>
    <source>
        <strain evidence="12 13">An537</strain>
    </source>
</reference>
<keyword evidence="13" id="KW-1185">Reference proteome</keyword>
<comment type="catalytic activity">
    <reaction evidence="9 10">
        <text>tRNA(Gly) + glycine + ATP = glycyl-tRNA(Gly) + AMP + diphosphate</text>
        <dbReference type="Rhea" id="RHEA:16013"/>
        <dbReference type="Rhea" id="RHEA-COMP:9664"/>
        <dbReference type="Rhea" id="RHEA-COMP:9683"/>
        <dbReference type="ChEBI" id="CHEBI:30616"/>
        <dbReference type="ChEBI" id="CHEBI:33019"/>
        <dbReference type="ChEBI" id="CHEBI:57305"/>
        <dbReference type="ChEBI" id="CHEBI:78442"/>
        <dbReference type="ChEBI" id="CHEBI:78522"/>
        <dbReference type="ChEBI" id="CHEBI:456215"/>
        <dbReference type="EC" id="6.1.1.14"/>
    </reaction>
</comment>
<evidence type="ECO:0000256" key="2">
    <source>
        <dbReference type="ARBA" id="ARBA00008226"/>
    </source>
</evidence>
<dbReference type="InterPro" id="IPR015944">
    <property type="entry name" value="Gly-tRNA-synth_bsu"/>
</dbReference>
<dbReference type="GO" id="GO:0004820">
    <property type="term" value="F:glycine-tRNA ligase activity"/>
    <property type="evidence" value="ECO:0007669"/>
    <property type="project" value="UniProtKB-EC"/>
</dbReference>
<evidence type="ECO:0000256" key="10">
    <source>
        <dbReference type="HAMAP-Rule" id="MF_00255"/>
    </source>
</evidence>
<comment type="subunit">
    <text evidence="10">Tetramer of two alpha and two beta subunits.</text>
</comment>
<name>A0ABS2GFD0_9FIRM</name>
<dbReference type="PROSITE" id="PS50861">
    <property type="entry name" value="AA_TRNA_LIGASE_II_GLYAB"/>
    <property type="match status" value="1"/>
</dbReference>
<dbReference type="Pfam" id="PF02092">
    <property type="entry name" value="tRNA_synt_2f"/>
    <property type="match status" value="1"/>
</dbReference>
<evidence type="ECO:0000256" key="7">
    <source>
        <dbReference type="ARBA" id="ARBA00022917"/>
    </source>
</evidence>
<dbReference type="HAMAP" id="MF_00255">
    <property type="entry name" value="Gly_tRNA_synth_beta"/>
    <property type="match status" value="1"/>
</dbReference>
<dbReference type="PANTHER" id="PTHR30075">
    <property type="entry name" value="GLYCYL-TRNA SYNTHETASE"/>
    <property type="match status" value="1"/>
</dbReference>
<keyword evidence="7 10" id="KW-0648">Protein biosynthesis</keyword>
<dbReference type="RefSeq" id="WP_205087598.1">
    <property type="nucleotide sequence ID" value="NZ_JACJLA010000005.1"/>
</dbReference>
<evidence type="ECO:0000256" key="5">
    <source>
        <dbReference type="ARBA" id="ARBA00022741"/>
    </source>
</evidence>
<organism evidence="12 13">
    <name type="scientific">Veillonella magna</name>
    <dbReference type="NCBI Taxonomy" id="464322"/>
    <lineage>
        <taxon>Bacteria</taxon>
        <taxon>Bacillati</taxon>
        <taxon>Bacillota</taxon>
        <taxon>Negativicutes</taxon>
        <taxon>Veillonellales</taxon>
        <taxon>Veillonellaceae</taxon>
        <taxon>Veillonella</taxon>
    </lineage>
</organism>
<dbReference type="PRINTS" id="PR01045">
    <property type="entry name" value="TRNASYNTHGB"/>
</dbReference>
<dbReference type="InterPro" id="IPR006194">
    <property type="entry name" value="Gly-tRNA-synth_heterodimer"/>
</dbReference>
<evidence type="ECO:0000256" key="6">
    <source>
        <dbReference type="ARBA" id="ARBA00022840"/>
    </source>
</evidence>
<keyword evidence="8 10" id="KW-0030">Aminoacyl-tRNA synthetase</keyword>
<keyword evidence="4 10" id="KW-0436">Ligase</keyword>
<keyword evidence="3 10" id="KW-0963">Cytoplasm</keyword>
<dbReference type="Pfam" id="PF05746">
    <property type="entry name" value="DALR_1"/>
    <property type="match status" value="1"/>
</dbReference>
<accession>A0ABS2GFD0</accession>
<gene>
    <name evidence="10" type="primary">glyS</name>
    <name evidence="12" type="ORF">H6A01_03700</name>
</gene>
<evidence type="ECO:0000256" key="9">
    <source>
        <dbReference type="ARBA" id="ARBA00047937"/>
    </source>
</evidence>
<comment type="similarity">
    <text evidence="2 10">Belongs to the class-II aminoacyl-tRNA synthetase family.</text>
</comment>
<dbReference type="EMBL" id="JACJLA010000005">
    <property type="protein sequence ID" value="MBM6912435.1"/>
    <property type="molecule type" value="Genomic_DNA"/>
</dbReference>
<evidence type="ECO:0000313" key="13">
    <source>
        <dbReference type="Proteomes" id="UP000707138"/>
    </source>
</evidence>
<keyword evidence="6 10" id="KW-0067">ATP-binding</keyword>
<dbReference type="Proteomes" id="UP000707138">
    <property type="component" value="Unassembled WGS sequence"/>
</dbReference>
<evidence type="ECO:0000259" key="11">
    <source>
        <dbReference type="Pfam" id="PF05746"/>
    </source>
</evidence>
<feature type="domain" description="DALR anticodon binding" evidence="11">
    <location>
        <begin position="578"/>
        <end position="674"/>
    </location>
</feature>
<dbReference type="NCBIfam" id="TIGR00211">
    <property type="entry name" value="glyS"/>
    <property type="match status" value="1"/>
</dbReference>